<protein>
    <submittedName>
        <fullName evidence="1">Uncharacterized protein</fullName>
    </submittedName>
</protein>
<gene>
    <name evidence="1" type="ORF">BV25DRAFT_1831024</name>
</gene>
<keyword evidence="2" id="KW-1185">Reference proteome</keyword>
<accession>A0ACB8SM95</accession>
<reference evidence="1" key="2">
    <citation type="journal article" date="2022" name="New Phytol.">
        <title>Evolutionary transition to the ectomycorrhizal habit in the genomes of a hyperdiverse lineage of mushroom-forming fungi.</title>
        <authorList>
            <person name="Looney B."/>
            <person name="Miyauchi S."/>
            <person name="Morin E."/>
            <person name="Drula E."/>
            <person name="Courty P.E."/>
            <person name="Kohler A."/>
            <person name="Kuo A."/>
            <person name="LaButti K."/>
            <person name="Pangilinan J."/>
            <person name="Lipzen A."/>
            <person name="Riley R."/>
            <person name="Andreopoulos W."/>
            <person name="He G."/>
            <person name="Johnson J."/>
            <person name="Nolan M."/>
            <person name="Tritt A."/>
            <person name="Barry K.W."/>
            <person name="Grigoriev I.V."/>
            <person name="Nagy L.G."/>
            <person name="Hibbett D."/>
            <person name="Henrissat B."/>
            <person name="Matheny P.B."/>
            <person name="Labbe J."/>
            <person name="Martin F.M."/>
        </authorList>
    </citation>
    <scope>NUCLEOTIDE SEQUENCE</scope>
    <source>
        <strain evidence="1">HHB10654</strain>
    </source>
</reference>
<evidence type="ECO:0000313" key="1">
    <source>
        <dbReference type="EMBL" id="KAI0057583.1"/>
    </source>
</evidence>
<reference evidence="1" key="1">
    <citation type="submission" date="2021-03" db="EMBL/GenBank/DDBJ databases">
        <authorList>
            <consortium name="DOE Joint Genome Institute"/>
            <person name="Ahrendt S."/>
            <person name="Looney B.P."/>
            <person name="Miyauchi S."/>
            <person name="Morin E."/>
            <person name="Drula E."/>
            <person name="Courty P.E."/>
            <person name="Chicoki N."/>
            <person name="Fauchery L."/>
            <person name="Kohler A."/>
            <person name="Kuo A."/>
            <person name="Labutti K."/>
            <person name="Pangilinan J."/>
            <person name="Lipzen A."/>
            <person name="Riley R."/>
            <person name="Andreopoulos W."/>
            <person name="He G."/>
            <person name="Johnson J."/>
            <person name="Barry K.W."/>
            <person name="Grigoriev I.V."/>
            <person name="Nagy L."/>
            <person name="Hibbett D."/>
            <person name="Henrissat B."/>
            <person name="Matheny P.B."/>
            <person name="Labbe J."/>
            <person name="Martin F."/>
        </authorList>
    </citation>
    <scope>NUCLEOTIDE SEQUENCE</scope>
    <source>
        <strain evidence="1">HHB10654</strain>
    </source>
</reference>
<organism evidence="1 2">
    <name type="scientific">Artomyces pyxidatus</name>
    <dbReference type="NCBI Taxonomy" id="48021"/>
    <lineage>
        <taxon>Eukaryota</taxon>
        <taxon>Fungi</taxon>
        <taxon>Dikarya</taxon>
        <taxon>Basidiomycota</taxon>
        <taxon>Agaricomycotina</taxon>
        <taxon>Agaricomycetes</taxon>
        <taxon>Russulales</taxon>
        <taxon>Auriscalpiaceae</taxon>
        <taxon>Artomyces</taxon>
    </lineage>
</organism>
<comment type="caution">
    <text evidence="1">The sequence shown here is derived from an EMBL/GenBank/DDBJ whole genome shotgun (WGS) entry which is preliminary data.</text>
</comment>
<dbReference type="Proteomes" id="UP000814140">
    <property type="component" value="Unassembled WGS sequence"/>
</dbReference>
<name>A0ACB8SM95_9AGAM</name>
<proteinExistence type="predicted"/>
<dbReference type="EMBL" id="MU277245">
    <property type="protein sequence ID" value="KAI0057583.1"/>
    <property type="molecule type" value="Genomic_DNA"/>
</dbReference>
<sequence length="316" mass="35312">MPRNEYKYFQALISDGTIKQGDGMIAQSDGTITQDGHTVKHCTKCMKHTAQFHRETDISCDDCLPAENRTLRRCTGCRNSAYCVRPPASAVRADAHRIFPQSKTCQRAHWPEHGERCKKTMMHMNALDIFAKRSTYVDIWIMAHYACLQAAARNAMRQTRRRTTVTHHAVMVLVDVNIDVPDEGALPKASDATFYPSINEVRCMPVRAIGLKAQVMSLASSVMVPWSMKVTREDALAQAIRELAPCADAVPVVVVDETLVSHGFYQLGIHFLRPLMKAQPQHVLHVLATEAPAKVLTRCSSCSAVAENRLEERSQI</sequence>
<evidence type="ECO:0000313" key="2">
    <source>
        <dbReference type="Proteomes" id="UP000814140"/>
    </source>
</evidence>